<feature type="domain" description="Histidine kinase" evidence="9">
    <location>
        <begin position="275"/>
        <end position="507"/>
    </location>
</feature>
<evidence type="ECO:0000313" key="11">
    <source>
        <dbReference type="EMBL" id="AFY84528.1"/>
    </source>
</evidence>
<dbReference type="EC" id="2.7.13.3" evidence="2"/>
<dbReference type="Proteomes" id="UP000010367">
    <property type="component" value="Chromosome"/>
</dbReference>
<dbReference type="RefSeq" id="WP_015151142.1">
    <property type="nucleotide sequence ID" value="NC_019693.1"/>
</dbReference>
<dbReference type="HOGENOM" id="CLU_313272_0_0_3"/>
<dbReference type="InterPro" id="IPR001789">
    <property type="entry name" value="Sig_transdc_resp-reg_receiver"/>
</dbReference>
<dbReference type="SUPFAM" id="SSF55781">
    <property type="entry name" value="GAF domain-like"/>
    <property type="match status" value="1"/>
</dbReference>
<feature type="domain" description="Histidine kinase" evidence="9">
    <location>
        <begin position="701"/>
        <end position="935"/>
    </location>
</feature>
<dbReference type="Pfam" id="PF01590">
    <property type="entry name" value="GAF"/>
    <property type="match status" value="1"/>
</dbReference>
<organism evidence="11 12">
    <name type="scientific">Oscillatoria acuminata PCC 6304</name>
    <dbReference type="NCBI Taxonomy" id="56110"/>
    <lineage>
        <taxon>Bacteria</taxon>
        <taxon>Bacillati</taxon>
        <taxon>Cyanobacteriota</taxon>
        <taxon>Cyanophyceae</taxon>
        <taxon>Oscillatoriophycideae</taxon>
        <taxon>Oscillatoriales</taxon>
        <taxon>Oscillatoriaceae</taxon>
        <taxon>Oscillatoria</taxon>
    </lineage>
</organism>
<dbReference type="InterPro" id="IPR003661">
    <property type="entry name" value="HisK_dim/P_dom"/>
</dbReference>
<evidence type="ECO:0000256" key="2">
    <source>
        <dbReference type="ARBA" id="ARBA00012438"/>
    </source>
</evidence>
<dbReference type="FunFam" id="3.30.565.10:FF:000006">
    <property type="entry name" value="Sensor histidine kinase WalK"/>
    <property type="match status" value="2"/>
</dbReference>
<evidence type="ECO:0000259" key="10">
    <source>
        <dbReference type="PROSITE" id="PS50110"/>
    </source>
</evidence>
<dbReference type="InterPro" id="IPR029016">
    <property type="entry name" value="GAF-like_dom_sf"/>
</dbReference>
<evidence type="ECO:0000259" key="9">
    <source>
        <dbReference type="PROSITE" id="PS50109"/>
    </source>
</evidence>
<dbReference type="KEGG" id="oac:Oscil6304_5024"/>
<evidence type="ECO:0000313" key="12">
    <source>
        <dbReference type="Proteomes" id="UP000010367"/>
    </source>
</evidence>
<dbReference type="InterPro" id="IPR003594">
    <property type="entry name" value="HATPase_dom"/>
</dbReference>
<dbReference type="Gene3D" id="3.40.50.2300">
    <property type="match status" value="1"/>
</dbReference>
<comment type="catalytic activity">
    <reaction evidence="1">
        <text>ATP + protein L-histidine = ADP + protein N-phospho-L-histidine.</text>
        <dbReference type="EC" id="2.7.13.3"/>
    </reaction>
</comment>
<dbReference type="SMART" id="SM00065">
    <property type="entry name" value="GAF"/>
    <property type="match status" value="1"/>
</dbReference>
<dbReference type="GO" id="GO:0000155">
    <property type="term" value="F:phosphorelay sensor kinase activity"/>
    <property type="evidence" value="ECO:0007669"/>
    <property type="project" value="InterPro"/>
</dbReference>
<dbReference type="AlphaFoldDB" id="K9TQ42"/>
<evidence type="ECO:0000256" key="1">
    <source>
        <dbReference type="ARBA" id="ARBA00000085"/>
    </source>
</evidence>
<evidence type="ECO:0000256" key="8">
    <source>
        <dbReference type="SAM" id="Coils"/>
    </source>
</evidence>
<dbReference type="Gene3D" id="1.10.287.130">
    <property type="match status" value="2"/>
</dbReference>
<dbReference type="PATRIC" id="fig|56110.3.peg.6141"/>
<dbReference type="PRINTS" id="PR00344">
    <property type="entry name" value="BCTRLSENSOR"/>
</dbReference>
<keyword evidence="8" id="KW-0175">Coiled coil</keyword>
<dbReference type="PROSITE" id="PS50110">
    <property type="entry name" value="RESPONSE_REGULATORY"/>
    <property type="match status" value="1"/>
</dbReference>
<evidence type="ECO:0000256" key="5">
    <source>
        <dbReference type="ARBA" id="ARBA00022777"/>
    </source>
</evidence>
<dbReference type="CDD" id="cd17574">
    <property type="entry name" value="REC_OmpR"/>
    <property type="match status" value="1"/>
</dbReference>
<accession>K9TQ42</accession>
<dbReference type="EMBL" id="CP003607">
    <property type="protein sequence ID" value="AFY84528.1"/>
    <property type="molecule type" value="Genomic_DNA"/>
</dbReference>
<evidence type="ECO:0000256" key="7">
    <source>
        <dbReference type="PROSITE-ProRule" id="PRU00169"/>
    </source>
</evidence>
<sequence>MTSVPTVLSSKYILTGISLTKFCQSTSRWYQVSAYRTGAPEQRRVAILYSDITERKQAEEQLRSAAEFDAFRVLLNDAVRSLSDPEEIKYQAVCVLGQHLGSDRAYYVEIDEARSEFIVGRDWHQPGVPSHARRYPLEDWPMPWLVDGQPWVVRNVDTDPALPDDQRSSYRGNDIGALIVVPLLKNGRLVATLAANQHNPRDWTPDEIALVQETAERSWVAIERATTEKALRQSEIERIQEQAAREEEHQRAAREAARSDALAELDRAKTRFFSNISHEFRTPITLILAPLEDVLEQLTTWENQPEFNLPSSPGQPLAPLKEQLELARRNSLRLLKLVNSLLDFSRIEAGRLEAIYEPTDLAEFTTEIASLFRSAIERAGLTFRVDCQPLPPLYVDRPMWEKIVLNLLSNALKFTLTGDITLSLRAKNSHQAILSIQDTGPGIAGEHLPHIFERFYQIRGIPQNTYEGSGIGLALVHELVRLQGGSIAVTSELGQGTTFTVTLPFGTAHLPPDRIQTLDTDPSPSQAALSYLEDAQGQFPPEPSPTAPKPDPKTPAVLPHVLIVDDNADMRAYLTRILSPQVKVEAVADGISALAALQVQPFDLILSDVMMPGLDGFGLLLSVRADPETRELPVILLSARAEENAIVAALEAQADDYIIKPFSAQELVTRIKTHLAIKHLRTEALHQARTTLKRKDEMLNVVSHELNTPLASILGWTRLLRATPQTPRMVSTGLNAIEHSAMMQEKLVQDLLDISRITANQLRLHLQPTELGPIIQRAIETVAQMAEEKGVELTWRETAECRVQGDGDRLEQVLCNLLSNGIKFTPKGGRVDLDLSQVTERGSAGGEQTAQNDKALISPYAEIRVTDTGIGISADFLPHLFEKFRQADEQHSHKGLGLGLAIAHHLVKLHQGTIQADSAGVGQGATFMIRLPVLQ</sequence>
<dbReference type="SUPFAM" id="SSF47384">
    <property type="entry name" value="Homodimeric domain of signal transducing histidine kinase"/>
    <property type="match status" value="2"/>
</dbReference>
<dbReference type="SMART" id="SM00387">
    <property type="entry name" value="HATPase_c"/>
    <property type="match status" value="2"/>
</dbReference>
<name>K9TQ42_9CYAN</name>
<dbReference type="SMART" id="SM00448">
    <property type="entry name" value="REC"/>
    <property type="match status" value="1"/>
</dbReference>
<dbReference type="Pfam" id="PF00512">
    <property type="entry name" value="HisKA"/>
    <property type="match status" value="2"/>
</dbReference>
<dbReference type="PANTHER" id="PTHR43547:SF2">
    <property type="entry name" value="HYBRID SIGNAL TRANSDUCTION HISTIDINE KINASE C"/>
    <property type="match status" value="1"/>
</dbReference>
<gene>
    <name evidence="11" type="ORF">Oscil6304_5024</name>
</gene>
<dbReference type="SUPFAM" id="SSF55874">
    <property type="entry name" value="ATPase domain of HSP90 chaperone/DNA topoisomerase II/histidine kinase"/>
    <property type="match status" value="2"/>
</dbReference>
<keyword evidence="5 11" id="KW-0418">Kinase</keyword>
<dbReference type="InterPro" id="IPR011006">
    <property type="entry name" value="CheY-like_superfamily"/>
</dbReference>
<dbReference type="PANTHER" id="PTHR43547">
    <property type="entry name" value="TWO-COMPONENT HISTIDINE KINASE"/>
    <property type="match status" value="1"/>
</dbReference>
<feature type="domain" description="Response regulatory" evidence="10">
    <location>
        <begin position="560"/>
        <end position="675"/>
    </location>
</feature>
<keyword evidence="6" id="KW-0902">Two-component regulatory system</keyword>
<dbReference type="eggNOG" id="COG2205">
    <property type="taxonomic scope" value="Bacteria"/>
</dbReference>
<dbReference type="CDD" id="cd00082">
    <property type="entry name" value="HisKA"/>
    <property type="match status" value="2"/>
</dbReference>
<feature type="modified residue" description="4-aspartylphosphate" evidence="7">
    <location>
        <position position="608"/>
    </location>
</feature>
<dbReference type="Pfam" id="PF00072">
    <property type="entry name" value="Response_reg"/>
    <property type="match status" value="1"/>
</dbReference>
<dbReference type="SMART" id="SM00388">
    <property type="entry name" value="HisKA"/>
    <property type="match status" value="2"/>
</dbReference>
<dbReference type="Gene3D" id="3.30.565.10">
    <property type="entry name" value="Histidine kinase-like ATPase, C-terminal domain"/>
    <property type="match status" value="2"/>
</dbReference>
<dbReference type="Pfam" id="PF02518">
    <property type="entry name" value="HATPase_c"/>
    <property type="match status" value="2"/>
</dbReference>
<dbReference type="InterPro" id="IPR004358">
    <property type="entry name" value="Sig_transdc_His_kin-like_C"/>
</dbReference>
<protein>
    <recommendedName>
        <fullName evidence="2">histidine kinase</fullName>
        <ecNumber evidence="2">2.7.13.3</ecNumber>
    </recommendedName>
</protein>
<proteinExistence type="predicted"/>
<dbReference type="InterPro" id="IPR036097">
    <property type="entry name" value="HisK_dim/P_sf"/>
</dbReference>
<evidence type="ECO:0000256" key="3">
    <source>
        <dbReference type="ARBA" id="ARBA00022553"/>
    </source>
</evidence>
<dbReference type="InParanoid" id="K9TQ42"/>
<evidence type="ECO:0000256" key="6">
    <source>
        <dbReference type="ARBA" id="ARBA00023012"/>
    </source>
</evidence>
<dbReference type="CDD" id="cd16922">
    <property type="entry name" value="HATPase_EvgS-ArcB-TorS-like"/>
    <property type="match status" value="1"/>
</dbReference>
<dbReference type="InterPro" id="IPR036890">
    <property type="entry name" value="HATPase_C_sf"/>
</dbReference>
<dbReference type="InterPro" id="IPR003018">
    <property type="entry name" value="GAF"/>
</dbReference>
<keyword evidence="12" id="KW-1185">Reference proteome</keyword>
<reference evidence="11 12" key="1">
    <citation type="submission" date="2012-06" db="EMBL/GenBank/DDBJ databases">
        <title>Finished chromosome of genome of Oscillatoria acuminata PCC 6304.</title>
        <authorList>
            <consortium name="US DOE Joint Genome Institute"/>
            <person name="Gugger M."/>
            <person name="Coursin T."/>
            <person name="Rippka R."/>
            <person name="Tandeau De Marsac N."/>
            <person name="Huntemann M."/>
            <person name="Wei C.-L."/>
            <person name="Han J."/>
            <person name="Detter J.C."/>
            <person name="Han C."/>
            <person name="Tapia R."/>
            <person name="Davenport K."/>
            <person name="Daligault H."/>
            <person name="Erkkila T."/>
            <person name="Gu W."/>
            <person name="Munk A.C.C."/>
            <person name="Teshima H."/>
            <person name="Xu Y."/>
            <person name="Chain P."/>
            <person name="Chen A."/>
            <person name="Krypides N."/>
            <person name="Mavromatis K."/>
            <person name="Markowitz V."/>
            <person name="Szeto E."/>
            <person name="Ivanova N."/>
            <person name="Mikhailova N."/>
            <person name="Ovchinnikova G."/>
            <person name="Pagani I."/>
            <person name="Pati A."/>
            <person name="Goodwin L."/>
            <person name="Peters L."/>
            <person name="Pitluck S."/>
            <person name="Woyke T."/>
            <person name="Kerfeld C."/>
        </authorList>
    </citation>
    <scope>NUCLEOTIDE SEQUENCE [LARGE SCALE GENOMIC DNA]</scope>
    <source>
        <strain evidence="11 12">PCC 6304</strain>
    </source>
</reference>
<keyword evidence="4" id="KW-0808">Transferase</keyword>
<dbReference type="OrthoDB" id="9813151at2"/>
<dbReference type="Gene3D" id="3.30.450.40">
    <property type="match status" value="1"/>
</dbReference>
<evidence type="ECO:0000256" key="4">
    <source>
        <dbReference type="ARBA" id="ARBA00022679"/>
    </source>
</evidence>
<dbReference type="PROSITE" id="PS50109">
    <property type="entry name" value="HIS_KIN"/>
    <property type="match status" value="2"/>
</dbReference>
<dbReference type="STRING" id="56110.Oscil6304_5024"/>
<dbReference type="SUPFAM" id="SSF52172">
    <property type="entry name" value="CheY-like"/>
    <property type="match status" value="1"/>
</dbReference>
<keyword evidence="3 7" id="KW-0597">Phosphoprotein</keyword>
<dbReference type="InterPro" id="IPR005467">
    <property type="entry name" value="His_kinase_dom"/>
</dbReference>
<feature type="coiled-coil region" evidence="8">
    <location>
        <begin position="222"/>
        <end position="256"/>
    </location>
</feature>